<name>A0A1I7V950_LOALO</name>
<dbReference type="CTD" id="31251510"/>
<dbReference type="RefSeq" id="XP_020306892.1">
    <property type="nucleotide sequence ID" value="XM_020449555.1"/>
</dbReference>
<dbReference type="GeneID" id="31251510"/>
<evidence type="ECO:0000313" key="2">
    <source>
        <dbReference type="Proteomes" id="UP000095285"/>
    </source>
</evidence>
<protein>
    <submittedName>
        <fullName evidence="3">Retrovirus-related Pol polyprotein from transposon TNT 1-94</fullName>
    </submittedName>
</protein>
<evidence type="ECO:0000313" key="3">
    <source>
        <dbReference type="WBParaSite" id="EN70_1121"/>
    </source>
</evidence>
<evidence type="ECO:0000313" key="1">
    <source>
        <dbReference type="EMBL" id="EJD76068.1"/>
    </source>
</evidence>
<accession>A0A1S0UL15</accession>
<dbReference type="Proteomes" id="UP000095285">
    <property type="component" value="Unassembled WGS sequence"/>
</dbReference>
<dbReference type="OrthoDB" id="5838726at2759"/>
<accession>A0A1I7V950</accession>
<sequence length="106" mass="12026">MFLFLCTSFSDKNLECSGAKTTFCSIYFRHGIKVFQKAIHIQSEAHDIDLSSVSQTSLPIFLFSSANSTTWLKNVRSLSDLNRTYRLDFSVVNIRDTNSYKTQLAG</sequence>
<reference evidence="3" key="2">
    <citation type="submission" date="2016-11" db="UniProtKB">
        <authorList>
            <consortium name="WormBaseParasite"/>
        </authorList>
    </citation>
    <scope>IDENTIFICATION</scope>
</reference>
<dbReference type="EMBL" id="JH712092">
    <property type="protein sequence ID" value="EJD76068.1"/>
    <property type="molecule type" value="Genomic_DNA"/>
</dbReference>
<reference evidence="1 2" key="1">
    <citation type="submission" date="2012-04" db="EMBL/GenBank/DDBJ databases">
        <title>The Genome Sequence of Loa loa.</title>
        <authorList>
            <consortium name="The Broad Institute Genome Sequencing Platform"/>
            <consortium name="Broad Institute Genome Sequencing Center for Infectious Disease"/>
            <person name="Nutman T.B."/>
            <person name="Fink D.L."/>
            <person name="Russ C."/>
            <person name="Young S."/>
            <person name="Zeng Q."/>
            <person name="Gargeya S."/>
            <person name="Alvarado L."/>
            <person name="Berlin A."/>
            <person name="Chapman S.B."/>
            <person name="Chen Z."/>
            <person name="Freedman E."/>
            <person name="Gellesch M."/>
            <person name="Goldberg J."/>
            <person name="Griggs A."/>
            <person name="Gujja S."/>
            <person name="Heilman E.R."/>
            <person name="Heiman D."/>
            <person name="Howarth C."/>
            <person name="Mehta T."/>
            <person name="Neiman D."/>
            <person name="Pearson M."/>
            <person name="Roberts A."/>
            <person name="Saif S."/>
            <person name="Shea T."/>
            <person name="Shenoy N."/>
            <person name="Sisk P."/>
            <person name="Stolte C."/>
            <person name="Sykes S."/>
            <person name="White J."/>
            <person name="Yandava C."/>
            <person name="Haas B."/>
            <person name="Henn M.R."/>
            <person name="Nusbaum C."/>
            <person name="Birren B."/>
        </authorList>
    </citation>
    <scope>NUCLEOTIDE SEQUENCE [LARGE SCALE GENOMIC DNA]</scope>
</reference>
<keyword evidence="2" id="KW-1185">Reference proteome</keyword>
<dbReference type="AlphaFoldDB" id="A0A1I7V950"/>
<dbReference type="STRING" id="7209.A0A1I7V950"/>
<dbReference type="WBParaSite" id="EN70_1121">
    <property type="protein sequence ID" value="EN70_1121"/>
    <property type="gene ID" value="EN70_1121"/>
</dbReference>
<gene>
    <name evidence="1 3" type="ORF">LOAG_16902</name>
</gene>
<proteinExistence type="predicted"/>
<dbReference type="KEGG" id="loa:LOAG_16902"/>
<organism evidence="2 3">
    <name type="scientific">Loa loa</name>
    <name type="common">Eye worm</name>
    <name type="synonym">Filaria loa</name>
    <dbReference type="NCBI Taxonomy" id="7209"/>
    <lineage>
        <taxon>Eukaryota</taxon>
        <taxon>Metazoa</taxon>
        <taxon>Ecdysozoa</taxon>
        <taxon>Nematoda</taxon>
        <taxon>Chromadorea</taxon>
        <taxon>Rhabditida</taxon>
        <taxon>Spirurina</taxon>
        <taxon>Spiruromorpha</taxon>
        <taxon>Filarioidea</taxon>
        <taxon>Onchocercidae</taxon>
        <taxon>Loa</taxon>
    </lineage>
</organism>